<dbReference type="PANTHER" id="PTHR24050:SF28">
    <property type="entry name" value="UROMODULIN-LIKE"/>
    <property type="match status" value="1"/>
</dbReference>
<dbReference type="InterPro" id="IPR049883">
    <property type="entry name" value="NOTCH1_EGF-like"/>
</dbReference>
<dbReference type="AlphaFoldDB" id="A0A4W5M7V3"/>
<evidence type="ECO:0000256" key="1">
    <source>
        <dbReference type="ARBA" id="ARBA00004613"/>
    </source>
</evidence>
<dbReference type="GO" id="GO:0005576">
    <property type="term" value="C:extracellular region"/>
    <property type="evidence" value="ECO:0007669"/>
    <property type="project" value="UniProtKB-SubCell"/>
</dbReference>
<dbReference type="FunFam" id="2.10.25.10:FF:000003">
    <property type="entry name" value="fibrillin-1 isoform X1"/>
    <property type="match status" value="1"/>
</dbReference>
<keyword evidence="2" id="KW-0964">Secreted</keyword>
<dbReference type="STRING" id="62062.ENSHHUP00000034776"/>
<evidence type="ECO:0000256" key="5">
    <source>
        <dbReference type="ARBA" id="ARBA00022737"/>
    </source>
</evidence>
<protein>
    <recommendedName>
        <fullName evidence="9">EGF-like domain-containing protein</fullName>
    </recommendedName>
</protein>
<dbReference type="SMART" id="SM00179">
    <property type="entry name" value="EGF_CA"/>
    <property type="match status" value="2"/>
</dbReference>
<feature type="domain" description="EGF-like" evidence="9">
    <location>
        <begin position="80"/>
        <end position="118"/>
    </location>
</feature>
<evidence type="ECO:0000313" key="11">
    <source>
        <dbReference type="Proteomes" id="UP000314982"/>
    </source>
</evidence>
<dbReference type="CDD" id="cd00054">
    <property type="entry name" value="EGF_CA"/>
    <property type="match status" value="2"/>
</dbReference>
<keyword evidence="4" id="KW-0732">Signal</keyword>
<dbReference type="SMART" id="SM00181">
    <property type="entry name" value="EGF"/>
    <property type="match status" value="2"/>
</dbReference>
<keyword evidence="3 8" id="KW-0245">EGF-like domain</keyword>
<dbReference type="Proteomes" id="UP000314982">
    <property type="component" value="Unassembled WGS sequence"/>
</dbReference>
<dbReference type="PROSITE" id="PS01187">
    <property type="entry name" value="EGF_CA"/>
    <property type="match status" value="1"/>
</dbReference>
<accession>A0A4W5M7V3</accession>
<evidence type="ECO:0000259" key="9">
    <source>
        <dbReference type="PROSITE" id="PS50026"/>
    </source>
</evidence>
<dbReference type="InterPro" id="IPR018097">
    <property type="entry name" value="EGF_Ca-bd_CS"/>
</dbReference>
<evidence type="ECO:0000256" key="7">
    <source>
        <dbReference type="ARBA" id="ARBA00023180"/>
    </source>
</evidence>
<keyword evidence="7" id="KW-0325">Glycoprotein</keyword>
<comment type="caution">
    <text evidence="8">Lacks conserved residue(s) required for the propagation of feature annotation.</text>
</comment>
<evidence type="ECO:0000256" key="8">
    <source>
        <dbReference type="PROSITE-ProRule" id="PRU00076"/>
    </source>
</evidence>
<dbReference type="InterPro" id="IPR052235">
    <property type="entry name" value="Nephronectin_domain"/>
</dbReference>
<sequence>GITGGEVRESLEESLGNRWRKGQGVTALSTCFLLSSDLDECQGTPRVCTSNAICLNTIGSYHCQCQPGFRLSSSFGHCVDLDECQETPQVCGSNGSCLNTFGSYNCQCQPGFRSSKHTLKVSPTRGHHCVCLLLVD</sequence>
<keyword evidence="5" id="KW-0677">Repeat</keyword>
<reference evidence="11" key="1">
    <citation type="submission" date="2018-06" db="EMBL/GenBank/DDBJ databases">
        <title>Genome assembly of Danube salmon.</title>
        <authorList>
            <person name="Macqueen D.J."/>
            <person name="Gundappa M.K."/>
        </authorList>
    </citation>
    <scope>NUCLEOTIDE SEQUENCE [LARGE SCALE GENOMIC DNA]</scope>
</reference>
<evidence type="ECO:0000256" key="4">
    <source>
        <dbReference type="ARBA" id="ARBA00022729"/>
    </source>
</evidence>
<dbReference type="Ensembl" id="ENSHHUT00000036170.1">
    <property type="protein sequence ID" value="ENSHHUP00000034776.1"/>
    <property type="gene ID" value="ENSHHUG00000021896.1"/>
</dbReference>
<dbReference type="PROSITE" id="PS00010">
    <property type="entry name" value="ASX_HYDROXYL"/>
    <property type="match status" value="2"/>
</dbReference>
<proteinExistence type="predicted"/>
<dbReference type="FunFam" id="2.10.25.10:FF:000014">
    <property type="entry name" value="Latent-transforming growth factor beta-binding protein 3"/>
    <property type="match status" value="1"/>
</dbReference>
<keyword evidence="6" id="KW-1015">Disulfide bond</keyword>
<feature type="domain" description="EGF-like" evidence="9">
    <location>
        <begin position="37"/>
        <end position="79"/>
    </location>
</feature>
<dbReference type="GO" id="GO:0005509">
    <property type="term" value="F:calcium ion binding"/>
    <property type="evidence" value="ECO:0007669"/>
    <property type="project" value="InterPro"/>
</dbReference>
<evidence type="ECO:0000256" key="6">
    <source>
        <dbReference type="ARBA" id="ARBA00023157"/>
    </source>
</evidence>
<dbReference type="PROSITE" id="PS50026">
    <property type="entry name" value="EGF_3"/>
    <property type="match status" value="2"/>
</dbReference>
<dbReference type="SUPFAM" id="SSF57196">
    <property type="entry name" value="EGF/Laminin"/>
    <property type="match status" value="2"/>
</dbReference>
<dbReference type="InterPro" id="IPR001881">
    <property type="entry name" value="EGF-like_Ca-bd_dom"/>
</dbReference>
<dbReference type="InterPro" id="IPR000742">
    <property type="entry name" value="EGF"/>
</dbReference>
<organism evidence="10 11">
    <name type="scientific">Hucho hucho</name>
    <name type="common">huchen</name>
    <dbReference type="NCBI Taxonomy" id="62062"/>
    <lineage>
        <taxon>Eukaryota</taxon>
        <taxon>Metazoa</taxon>
        <taxon>Chordata</taxon>
        <taxon>Craniata</taxon>
        <taxon>Vertebrata</taxon>
        <taxon>Euteleostomi</taxon>
        <taxon>Actinopterygii</taxon>
        <taxon>Neopterygii</taxon>
        <taxon>Teleostei</taxon>
        <taxon>Protacanthopterygii</taxon>
        <taxon>Salmoniformes</taxon>
        <taxon>Salmonidae</taxon>
        <taxon>Salmoninae</taxon>
        <taxon>Hucho</taxon>
    </lineage>
</organism>
<evidence type="ECO:0000256" key="3">
    <source>
        <dbReference type="ARBA" id="ARBA00022536"/>
    </source>
</evidence>
<keyword evidence="11" id="KW-1185">Reference proteome</keyword>
<reference evidence="10" key="3">
    <citation type="submission" date="2025-09" db="UniProtKB">
        <authorList>
            <consortium name="Ensembl"/>
        </authorList>
    </citation>
    <scope>IDENTIFICATION</scope>
</reference>
<evidence type="ECO:0000256" key="2">
    <source>
        <dbReference type="ARBA" id="ARBA00022525"/>
    </source>
</evidence>
<comment type="subcellular location">
    <subcellularLocation>
        <location evidence="1">Secreted</location>
    </subcellularLocation>
</comment>
<dbReference type="PANTHER" id="PTHR24050">
    <property type="entry name" value="PA14 DOMAIN-CONTAINING PROTEIN"/>
    <property type="match status" value="1"/>
</dbReference>
<dbReference type="Pfam" id="PF07645">
    <property type="entry name" value="EGF_CA"/>
    <property type="match status" value="2"/>
</dbReference>
<name>A0A4W5M7V3_9TELE</name>
<dbReference type="GeneTree" id="ENSGT00950000183158"/>
<dbReference type="PROSITE" id="PS01186">
    <property type="entry name" value="EGF_2"/>
    <property type="match status" value="1"/>
</dbReference>
<dbReference type="InterPro" id="IPR000152">
    <property type="entry name" value="EGF-type_Asp/Asn_hydroxyl_site"/>
</dbReference>
<reference evidence="10" key="2">
    <citation type="submission" date="2025-08" db="UniProtKB">
        <authorList>
            <consortium name="Ensembl"/>
        </authorList>
    </citation>
    <scope>IDENTIFICATION</scope>
</reference>
<dbReference type="Gene3D" id="2.10.25.10">
    <property type="entry name" value="Laminin"/>
    <property type="match status" value="2"/>
</dbReference>
<evidence type="ECO:0000313" key="10">
    <source>
        <dbReference type="Ensembl" id="ENSHHUP00000034776.1"/>
    </source>
</evidence>